<dbReference type="PANTHER" id="PTHR32309">
    <property type="entry name" value="TYROSINE-PROTEIN KINASE"/>
    <property type="match status" value="1"/>
</dbReference>
<feature type="transmembrane region" description="Helical" evidence="19">
    <location>
        <begin position="16"/>
        <end position="35"/>
    </location>
</feature>
<evidence type="ECO:0000256" key="3">
    <source>
        <dbReference type="ARBA" id="ARBA00007316"/>
    </source>
</evidence>
<evidence type="ECO:0000256" key="2">
    <source>
        <dbReference type="ARBA" id="ARBA00006683"/>
    </source>
</evidence>
<evidence type="ECO:0000256" key="10">
    <source>
        <dbReference type="ARBA" id="ARBA00022741"/>
    </source>
</evidence>
<keyword evidence="15" id="KW-0829">Tyrosine-protein kinase</keyword>
<dbReference type="PANTHER" id="PTHR32309:SF13">
    <property type="entry name" value="FERRIC ENTEROBACTIN TRANSPORT PROTEIN FEPE"/>
    <property type="match status" value="1"/>
</dbReference>
<dbReference type="SUPFAM" id="SSF52540">
    <property type="entry name" value="P-loop containing nucleoside triphosphate hydrolases"/>
    <property type="match status" value="1"/>
</dbReference>
<keyword evidence="14 19" id="KW-0472">Membrane</keyword>
<keyword evidence="10" id="KW-0547">Nucleotide-binding</keyword>
<gene>
    <name evidence="22" type="ORF">KSZ_07500</name>
</gene>
<dbReference type="InterPro" id="IPR050445">
    <property type="entry name" value="Bact_polysacc_biosynth/exp"/>
</dbReference>
<evidence type="ECO:0000256" key="17">
    <source>
        <dbReference type="SAM" id="Coils"/>
    </source>
</evidence>
<comment type="subcellular location">
    <subcellularLocation>
        <location evidence="1">Cell inner membrane</location>
        <topology evidence="1">Multi-pass membrane protein</topology>
    </subcellularLocation>
</comment>
<dbReference type="InterPro" id="IPR005702">
    <property type="entry name" value="Wzc-like_C"/>
</dbReference>
<feature type="domain" description="Polysaccharide chain length determinant N-terminal" evidence="20">
    <location>
        <begin position="7"/>
        <end position="86"/>
    </location>
</feature>
<evidence type="ECO:0000256" key="14">
    <source>
        <dbReference type="ARBA" id="ARBA00023136"/>
    </source>
</evidence>
<keyword evidence="12" id="KW-0067">ATP-binding</keyword>
<evidence type="ECO:0000259" key="21">
    <source>
        <dbReference type="Pfam" id="PF13614"/>
    </source>
</evidence>
<evidence type="ECO:0000256" key="5">
    <source>
        <dbReference type="ARBA" id="ARBA00011903"/>
    </source>
</evidence>
<evidence type="ECO:0000256" key="8">
    <source>
        <dbReference type="ARBA" id="ARBA00022679"/>
    </source>
</evidence>
<dbReference type="CDD" id="cd05387">
    <property type="entry name" value="BY-kinase"/>
    <property type="match status" value="1"/>
</dbReference>
<comment type="catalytic activity">
    <reaction evidence="16">
        <text>L-tyrosyl-[protein] + ATP = O-phospho-L-tyrosyl-[protein] + ADP + H(+)</text>
        <dbReference type="Rhea" id="RHEA:10596"/>
        <dbReference type="Rhea" id="RHEA-COMP:10136"/>
        <dbReference type="Rhea" id="RHEA-COMP:20101"/>
        <dbReference type="ChEBI" id="CHEBI:15378"/>
        <dbReference type="ChEBI" id="CHEBI:30616"/>
        <dbReference type="ChEBI" id="CHEBI:46858"/>
        <dbReference type="ChEBI" id="CHEBI:61978"/>
        <dbReference type="ChEBI" id="CHEBI:456216"/>
        <dbReference type="EC" id="2.7.10.2"/>
    </reaction>
</comment>
<dbReference type="RefSeq" id="WP_201360390.1">
    <property type="nucleotide sequence ID" value="NZ_BNJJ01000002.1"/>
</dbReference>
<feature type="region of interest" description="Disordered" evidence="18">
    <location>
        <begin position="554"/>
        <end position="587"/>
    </location>
</feature>
<accession>A0ABQ3VA83</accession>
<evidence type="ECO:0000256" key="7">
    <source>
        <dbReference type="ARBA" id="ARBA00022519"/>
    </source>
</evidence>
<evidence type="ECO:0000256" key="11">
    <source>
        <dbReference type="ARBA" id="ARBA00022777"/>
    </source>
</evidence>
<evidence type="ECO:0000256" key="13">
    <source>
        <dbReference type="ARBA" id="ARBA00022989"/>
    </source>
</evidence>
<dbReference type="Pfam" id="PF13614">
    <property type="entry name" value="AAA_31"/>
    <property type="match status" value="1"/>
</dbReference>
<keyword evidence="11" id="KW-0418">Kinase</keyword>
<dbReference type="EC" id="2.7.10.2" evidence="5"/>
<evidence type="ECO:0000256" key="19">
    <source>
        <dbReference type="SAM" id="Phobius"/>
    </source>
</evidence>
<feature type="domain" description="AAA" evidence="21">
    <location>
        <begin position="350"/>
        <end position="498"/>
    </location>
</feature>
<evidence type="ECO:0000256" key="4">
    <source>
        <dbReference type="ARBA" id="ARBA00008883"/>
    </source>
</evidence>
<comment type="similarity">
    <text evidence="3">Belongs to the CpsD/CapB family.</text>
</comment>
<dbReference type="Proteomes" id="UP000635565">
    <property type="component" value="Unassembled WGS sequence"/>
</dbReference>
<protein>
    <recommendedName>
        <fullName evidence="5">non-specific protein-tyrosine kinase</fullName>
        <ecNumber evidence="5">2.7.10.2</ecNumber>
    </recommendedName>
</protein>
<keyword evidence="23" id="KW-1185">Reference proteome</keyword>
<dbReference type="EMBL" id="BNJJ01000002">
    <property type="protein sequence ID" value="GHO82744.1"/>
    <property type="molecule type" value="Genomic_DNA"/>
</dbReference>
<feature type="coiled-coil region" evidence="17">
    <location>
        <begin position="164"/>
        <end position="216"/>
    </location>
</feature>
<reference evidence="22 23" key="1">
    <citation type="journal article" date="2021" name="Int. J. Syst. Evol. Microbiol.">
        <title>Reticulibacter mediterranei gen. nov., sp. nov., within the new family Reticulibacteraceae fam. nov., and Ktedonospora formicarum gen. nov., sp. nov., Ktedonobacter robiniae sp. nov., Dictyobacter formicarum sp. nov. and Dictyobacter arantiisoli sp. nov., belonging to the class Ktedonobacteria.</title>
        <authorList>
            <person name="Yabe S."/>
            <person name="Zheng Y."/>
            <person name="Wang C.M."/>
            <person name="Sakai Y."/>
            <person name="Abe K."/>
            <person name="Yokota A."/>
            <person name="Donadio S."/>
            <person name="Cavaletti L."/>
            <person name="Monciardini P."/>
        </authorList>
    </citation>
    <scope>NUCLEOTIDE SEQUENCE [LARGE SCALE GENOMIC DNA]</scope>
    <source>
        <strain evidence="22 23">SOSP1-9</strain>
    </source>
</reference>
<evidence type="ECO:0000256" key="12">
    <source>
        <dbReference type="ARBA" id="ARBA00022840"/>
    </source>
</evidence>
<evidence type="ECO:0000313" key="23">
    <source>
        <dbReference type="Proteomes" id="UP000635565"/>
    </source>
</evidence>
<comment type="caution">
    <text evidence="22">The sequence shown here is derived from an EMBL/GenBank/DDBJ whole genome shotgun (WGS) entry which is preliminary data.</text>
</comment>
<proteinExistence type="inferred from homology"/>
<feature type="compositionally biased region" description="Polar residues" evidence="18">
    <location>
        <begin position="570"/>
        <end position="587"/>
    </location>
</feature>
<evidence type="ECO:0000256" key="16">
    <source>
        <dbReference type="ARBA" id="ARBA00051245"/>
    </source>
</evidence>
<keyword evidence="13 19" id="KW-1133">Transmembrane helix</keyword>
<feature type="compositionally biased region" description="Low complexity" evidence="18">
    <location>
        <begin position="560"/>
        <end position="569"/>
    </location>
</feature>
<evidence type="ECO:0000259" key="20">
    <source>
        <dbReference type="Pfam" id="PF02706"/>
    </source>
</evidence>
<keyword evidence="6" id="KW-1003">Cell membrane</keyword>
<keyword evidence="8" id="KW-0808">Transferase</keyword>
<evidence type="ECO:0000256" key="18">
    <source>
        <dbReference type="SAM" id="MobiDB-lite"/>
    </source>
</evidence>
<evidence type="ECO:0000256" key="6">
    <source>
        <dbReference type="ARBA" id="ARBA00022475"/>
    </source>
</evidence>
<dbReference type="InterPro" id="IPR027417">
    <property type="entry name" value="P-loop_NTPase"/>
</dbReference>
<evidence type="ECO:0000313" key="22">
    <source>
        <dbReference type="EMBL" id="GHO82744.1"/>
    </source>
</evidence>
<keyword evidence="7" id="KW-0997">Cell inner membrane</keyword>
<dbReference type="InterPro" id="IPR025669">
    <property type="entry name" value="AAA_dom"/>
</dbReference>
<sequence length="587" mass="64659">MTLERSLVILTKQWKLIIACMVCVGLGAYITSHLATPIYQSSVLIRVVIQSTSTSSDYNNLLASDQLVQTESQLATSDPVLRKTASHYPGLSVEQLARATTAIPRLNTQLFDITVKNMNPYRAAELANTIAESLIEQQVQENQQDHHHSQQQIQKEVDTTSATIDKTSRKLLHLQQQLATLGNNSPSQAMSLQMQITSLQDQLNRLQEHYSQWQTMLLQLNMNQAQNSDFLRIAQPAQPASHPVQPQILLNTLAGIAAGLSLGLLFAVLIEQFDTRVRTTEDIASILEYPALGTIWRVDTTKGKQESVVNPKINSASAEAYRMLRTNIGFSAVNKPLHSLVVTSAMPNDGKSTIAANLAIFMARVGKKTLLVDADLHHPTQHDKFLIAARTKGLSDAIVACSHYQLPALPSSSPSEHSSLSLETYVYSVDIPNLHIMPAGTLPPNPSELLDSKAMNHFLTILTHSGFEMVIFDTPPLLGLVDANILTAKVDGTLIVADITRVKKKYLQRAKTQLMQSGARILGYVVNKQQYNHHDAPYAYYYNHDADEDQEAIQLQNEHSSTTSASSPPLTQIGQKITQNNASPNGK</sequence>
<feature type="region of interest" description="Disordered" evidence="18">
    <location>
        <begin position="139"/>
        <end position="158"/>
    </location>
</feature>
<name>A0ABQ3VA83_9CHLR</name>
<evidence type="ECO:0000256" key="15">
    <source>
        <dbReference type="ARBA" id="ARBA00023137"/>
    </source>
</evidence>
<dbReference type="Pfam" id="PF02706">
    <property type="entry name" value="Wzz"/>
    <property type="match status" value="1"/>
</dbReference>
<organism evidence="22 23">
    <name type="scientific">Dictyobacter formicarum</name>
    <dbReference type="NCBI Taxonomy" id="2778368"/>
    <lineage>
        <taxon>Bacteria</taxon>
        <taxon>Bacillati</taxon>
        <taxon>Chloroflexota</taxon>
        <taxon>Ktedonobacteria</taxon>
        <taxon>Ktedonobacterales</taxon>
        <taxon>Dictyobacteraceae</taxon>
        <taxon>Dictyobacter</taxon>
    </lineage>
</organism>
<evidence type="ECO:0000256" key="1">
    <source>
        <dbReference type="ARBA" id="ARBA00004429"/>
    </source>
</evidence>
<comment type="similarity">
    <text evidence="4">Belongs to the etk/wzc family.</text>
</comment>
<dbReference type="InterPro" id="IPR003856">
    <property type="entry name" value="LPS_length_determ_N"/>
</dbReference>
<keyword evidence="9 19" id="KW-0812">Transmembrane</keyword>
<evidence type="ECO:0000256" key="9">
    <source>
        <dbReference type="ARBA" id="ARBA00022692"/>
    </source>
</evidence>
<dbReference type="Gene3D" id="3.40.50.300">
    <property type="entry name" value="P-loop containing nucleotide triphosphate hydrolases"/>
    <property type="match status" value="1"/>
</dbReference>
<comment type="similarity">
    <text evidence="2">Belongs to the CpsC/CapA family.</text>
</comment>
<keyword evidence="17" id="KW-0175">Coiled coil</keyword>